<organism evidence="1 2">
    <name type="scientific">Smittium culicis</name>
    <dbReference type="NCBI Taxonomy" id="133412"/>
    <lineage>
        <taxon>Eukaryota</taxon>
        <taxon>Fungi</taxon>
        <taxon>Fungi incertae sedis</taxon>
        <taxon>Zoopagomycota</taxon>
        <taxon>Kickxellomycotina</taxon>
        <taxon>Harpellomycetes</taxon>
        <taxon>Harpellales</taxon>
        <taxon>Legeriomycetaceae</taxon>
        <taxon>Smittium</taxon>
    </lineage>
</organism>
<protein>
    <submittedName>
        <fullName evidence="1">Uncharacterized protein</fullName>
    </submittedName>
</protein>
<reference evidence="1 2" key="1">
    <citation type="submission" date="2017-01" db="EMBL/GenBank/DDBJ databases">
        <authorList>
            <person name="Mah S.A."/>
            <person name="Swanson W.J."/>
            <person name="Moy G.W."/>
            <person name="Vacquier V.D."/>
        </authorList>
    </citation>
    <scope>NUCLEOTIDE SEQUENCE [LARGE SCALE GENOMIC DNA]</scope>
    <source>
        <strain evidence="1 2">GSMNP</strain>
    </source>
</reference>
<sequence length="114" mass="12524">MVAIIAPKEKRGGHSIEKPCQIIPHTDIILCPVNAYMVYKEKIAANLCPTPHANNSNWVVNRFIRYVYDTSKSLSVDSITRYIHTISDLIRRDPEAPIHKGGAIGSTLAGNAGV</sequence>
<dbReference type="OrthoDB" id="2387460at2759"/>
<dbReference type="AlphaFoldDB" id="A0A1R1XM11"/>
<accession>A0A1R1XM11</accession>
<evidence type="ECO:0000313" key="2">
    <source>
        <dbReference type="Proteomes" id="UP000187283"/>
    </source>
</evidence>
<comment type="caution">
    <text evidence="1">The sequence shown here is derived from an EMBL/GenBank/DDBJ whole genome shotgun (WGS) entry which is preliminary data.</text>
</comment>
<evidence type="ECO:0000313" key="1">
    <source>
        <dbReference type="EMBL" id="OMJ15635.1"/>
    </source>
</evidence>
<dbReference type="EMBL" id="LSSN01002603">
    <property type="protein sequence ID" value="OMJ15635.1"/>
    <property type="molecule type" value="Genomic_DNA"/>
</dbReference>
<dbReference type="Proteomes" id="UP000187283">
    <property type="component" value="Unassembled WGS sequence"/>
</dbReference>
<proteinExistence type="predicted"/>
<keyword evidence="2" id="KW-1185">Reference proteome</keyword>
<name>A0A1R1XM11_9FUNG</name>
<gene>
    <name evidence="1" type="ORF">AYI70_g7136</name>
</gene>